<feature type="coiled-coil region" evidence="8">
    <location>
        <begin position="90"/>
        <end position="117"/>
    </location>
</feature>
<keyword evidence="5" id="KW-1133">Transmembrane helix</keyword>
<keyword evidence="7" id="KW-0472">Membrane</keyword>
<organism evidence="9 10">
    <name type="scientific">Globodera pallida</name>
    <name type="common">Potato cyst nematode worm</name>
    <name type="synonym">Heterodera pallida</name>
    <dbReference type="NCBI Taxonomy" id="36090"/>
    <lineage>
        <taxon>Eukaryota</taxon>
        <taxon>Metazoa</taxon>
        <taxon>Ecdysozoa</taxon>
        <taxon>Nematoda</taxon>
        <taxon>Chromadorea</taxon>
        <taxon>Rhabditida</taxon>
        <taxon>Tylenchina</taxon>
        <taxon>Tylenchomorpha</taxon>
        <taxon>Tylenchoidea</taxon>
        <taxon>Heteroderidae</taxon>
        <taxon>Heteroderinae</taxon>
        <taxon>Globodera</taxon>
    </lineage>
</organism>
<evidence type="ECO:0000313" key="9">
    <source>
        <dbReference type="Proteomes" id="UP000050741"/>
    </source>
</evidence>
<reference evidence="10" key="3">
    <citation type="submission" date="2016-06" db="UniProtKB">
        <authorList>
            <consortium name="WormBaseParasite"/>
        </authorList>
    </citation>
    <scope>IDENTIFICATION</scope>
</reference>
<evidence type="ECO:0000256" key="4">
    <source>
        <dbReference type="ARBA" id="ARBA00022792"/>
    </source>
</evidence>
<evidence type="ECO:0000256" key="8">
    <source>
        <dbReference type="SAM" id="Coils"/>
    </source>
</evidence>
<keyword evidence="9" id="KW-1185">Reference proteome</keyword>
<keyword evidence="6" id="KW-0496">Mitochondrion</keyword>
<reference evidence="9" key="2">
    <citation type="submission" date="2014-05" db="EMBL/GenBank/DDBJ databases">
        <title>The genome and life-stage specific transcriptomes of Globodera pallida elucidate key aspects of plant parasitism by a cyst nematode.</title>
        <authorList>
            <person name="Cotton J.A."/>
            <person name="Lilley C.J."/>
            <person name="Jones L.M."/>
            <person name="Kikuchi T."/>
            <person name="Reid A.J."/>
            <person name="Thorpe P."/>
            <person name="Tsai I.J."/>
            <person name="Beasley H."/>
            <person name="Blok V."/>
            <person name="Cock P.J.A."/>
            <person name="Van den Akker S.E."/>
            <person name="Holroyd N."/>
            <person name="Hunt M."/>
            <person name="Mantelin S."/>
            <person name="Naghra H."/>
            <person name="Pain A."/>
            <person name="Palomares-Rius J.E."/>
            <person name="Zarowiecki M."/>
            <person name="Berriman M."/>
            <person name="Jones J.T."/>
            <person name="Urwin P.E."/>
        </authorList>
    </citation>
    <scope>NUCLEOTIDE SEQUENCE [LARGE SCALE GENOMIC DNA]</scope>
    <source>
        <strain evidence="9">Lindley</strain>
    </source>
</reference>
<keyword evidence="4" id="KW-0999">Mitochondrion inner membrane</keyword>
<evidence type="ECO:0000256" key="3">
    <source>
        <dbReference type="ARBA" id="ARBA00022692"/>
    </source>
</evidence>
<name>A0A183CG17_GLOPA</name>
<dbReference type="WBParaSite" id="GPLIN_001182200">
    <property type="protein sequence ID" value="GPLIN_001182200"/>
    <property type="gene ID" value="GPLIN_001182200"/>
</dbReference>
<proteinExistence type="inferred from homology"/>
<reference evidence="9" key="1">
    <citation type="submission" date="2013-12" db="EMBL/GenBank/DDBJ databases">
        <authorList>
            <person name="Aslett M."/>
        </authorList>
    </citation>
    <scope>NUCLEOTIDE SEQUENCE [LARGE SCALE GENOMIC DNA]</scope>
    <source>
        <strain evidence="9">Lindley</strain>
    </source>
</reference>
<dbReference type="Proteomes" id="UP000050741">
    <property type="component" value="Unassembled WGS sequence"/>
</dbReference>
<dbReference type="Pfam" id="PF14138">
    <property type="entry name" value="COX16"/>
    <property type="match status" value="1"/>
</dbReference>
<dbReference type="InterPro" id="IPR020164">
    <property type="entry name" value="Cyt_c_Oxase_assmbl_COX16"/>
</dbReference>
<evidence type="ECO:0000256" key="7">
    <source>
        <dbReference type="ARBA" id="ARBA00023136"/>
    </source>
</evidence>
<dbReference type="GO" id="GO:0005743">
    <property type="term" value="C:mitochondrial inner membrane"/>
    <property type="evidence" value="ECO:0007669"/>
    <property type="project" value="UniProtKB-SubCell"/>
</dbReference>
<dbReference type="AlphaFoldDB" id="A0A183CG17"/>
<comment type="similarity">
    <text evidence="2">Belongs to the COX16 family.</text>
</comment>
<protein>
    <submittedName>
        <fullName evidence="10">Cytochrome c oxidase assembly protein COX16 homolog, mitochondrial</fullName>
    </submittedName>
</protein>
<keyword evidence="8" id="KW-0175">Coiled coil</keyword>
<keyword evidence="3" id="KW-0812">Transmembrane</keyword>
<evidence type="ECO:0000256" key="6">
    <source>
        <dbReference type="ARBA" id="ARBA00023128"/>
    </source>
</evidence>
<sequence length="117" mass="14072">MDRFYKGLMPWLAVVVGSAFFLQFFQRAKFQFKSQRQPELDYLGLTSGPSLDQLYKEMVEDEDSDNWENVRGPRVDEPNTEFAAVKARRQKEMEAKREKFRAKREEFKRRVEQQQQK</sequence>
<accession>A0A183CG17</accession>
<evidence type="ECO:0000313" key="10">
    <source>
        <dbReference type="WBParaSite" id="GPLIN_001182200"/>
    </source>
</evidence>
<evidence type="ECO:0000256" key="5">
    <source>
        <dbReference type="ARBA" id="ARBA00022989"/>
    </source>
</evidence>
<evidence type="ECO:0000256" key="2">
    <source>
        <dbReference type="ARBA" id="ARBA00008370"/>
    </source>
</evidence>
<comment type="subcellular location">
    <subcellularLocation>
        <location evidence="1">Mitochondrion inner membrane</location>
        <topology evidence="1">Single-pass membrane protein</topology>
    </subcellularLocation>
</comment>
<evidence type="ECO:0000256" key="1">
    <source>
        <dbReference type="ARBA" id="ARBA00004434"/>
    </source>
</evidence>